<evidence type="ECO:0000313" key="3">
    <source>
        <dbReference type="RefSeq" id="XP_013390019.1"/>
    </source>
</evidence>
<evidence type="ECO:0000313" key="2">
    <source>
        <dbReference type="Proteomes" id="UP000085678"/>
    </source>
</evidence>
<feature type="compositionally biased region" description="Polar residues" evidence="1">
    <location>
        <begin position="16"/>
        <end position="31"/>
    </location>
</feature>
<dbReference type="AlphaFoldDB" id="A0A1S3HY67"/>
<dbReference type="KEGG" id="lak:106158530"/>
<dbReference type="OrthoDB" id="5983145at2759"/>
<reference evidence="3" key="1">
    <citation type="submission" date="2025-08" db="UniProtKB">
        <authorList>
            <consortium name="RefSeq"/>
        </authorList>
    </citation>
    <scope>IDENTIFICATION</scope>
    <source>
        <tissue evidence="3">Gonads</tissue>
    </source>
</reference>
<dbReference type="InParanoid" id="A0A1S3HY67"/>
<dbReference type="Proteomes" id="UP000085678">
    <property type="component" value="Unplaced"/>
</dbReference>
<dbReference type="PANTHER" id="PTHR34753:SF1">
    <property type="entry name" value="TELOMERASE RNA COMPONENT INTERACTING RNASE"/>
    <property type="match status" value="1"/>
</dbReference>
<name>A0A1S3HY67_LINAN</name>
<dbReference type="GO" id="GO:0008409">
    <property type="term" value="F:5'-3' exonuclease activity"/>
    <property type="evidence" value="ECO:0007669"/>
    <property type="project" value="InterPro"/>
</dbReference>
<dbReference type="GeneID" id="106158530"/>
<dbReference type="PANTHER" id="PTHR34753">
    <property type="entry name" value="TELOMERASE RNA COMPONENT INTERACTING RNASE"/>
    <property type="match status" value="1"/>
</dbReference>
<dbReference type="STRING" id="7574.A0A1S3HY67"/>
<dbReference type="RefSeq" id="XP_013390019.1">
    <property type="nucleotide sequence ID" value="XM_013534565.2"/>
</dbReference>
<gene>
    <name evidence="3" type="primary">LOC106158530</name>
</gene>
<accession>A0A1S3HY67</accession>
<feature type="compositionally biased region" description="Basic and acidic residues" evidence="1">
    <location>
        <begin position="109"/>
        <end position="121"/>
    </location>
</feature>
<evidence type="ECO:0000256" key="1">
    <source>
        <dbReference type="SAM" id="MobiDB-lite"/>
    </source>
</evidence>
<dbReference type="InterPro" id="IPR038838">
    <property type="entry name" value="TRIR"/>
</dbReference>
<keyword evidence="2" id="KW-1185">Reference proteome</keyword>
<feature type="compositionally biased region" description="Basic and acidic residues" evidence="1">
    <location>
        <begin position="36"/>
        <end position="52"/>
    </location>
</feature>
<organism evidence="2 3">
    <name type="scientific">Lingula anatina</name>
    <name type="common">Brachiopod</name>
    <name type="synonym">Lingula unguis</name>
    <dbReference type="NCBI Taxonomy" id="7574"/>
    <lineage>
        <taxon>Eukaryota</taxon>
        <taxon>Metazoa</taxon>
        <taxon>Spiralia</taxon>
        <taxon>Lophotrochozoa</taxon>
        <taxon>Brachiopoda</taxon>
        <taxon>Linguliformea</taxon>
        <taxon>Lingulata</taxon>
        <taxon>Lingulida</taxon>
        <taxon>Linguloidea</taxon>
        <taxon>Lingulidae</taxon>
        <taxon>Lingula</taxon>
    </lineage>
</organism>
<feature type="compositionally biased region" description="Basic and acidic residues" evidence="1">
    <location>
        <begin position="1"/>
        <end position="10"/>
    </location>
</feature>
<feature type="region of interest" description="Disordered" evidence="1">
    <location>
        <begin position="1"/>
        <end position="122"/>
    </location>
</feature>
<proteinExistence type="predicted"/>
<dbReference type="GO" id="GO:0008408">
    <property type="term" value="F:3'-5' exonuclease activity"/>
    <property type="evidence" value="ECO:0007669"/>
    <property type="project" value="InterPro"/>
</dbReference>
<protein>
    <submittedName>
        <fullName evidence="3">Telomerase RNA component interacting RNase</fullName>
    </submittedName>
</protein>
<feature type="compositionally biased region" description="Low complexity" evidence="1">
    <location>
        <begin position="53"/>
        <end position="66"/>
    </location>
</feature>
<sequence>MADKRTRDGTDCESPLNINASKTQNKFSNDGSFLEMFKKKMEEERKKTEDSTQHSSSSTHDQNSHSVTVGLNDKKDDAAVPKPKKTLPFVGKRRGAAPVLKTGVVKKKKSEDKAEKGEVKKNAWAQYMDEVQKYKSQACQDEDKTRPLVK</sequence>